<proteinExistence type="predicted"/>
<dbReference type="NCBIfam" id="NF038085">
    <property type="entry name" value="MSMEG_6728_fam"/>
    <property type="match status" value="1"/>
</dbReference>
<evidence type="ECO:0000313" key="3">
    <source>
        <dbReference type="Proteomes" id="UP001501821"/>
    </source>
</evidence>
<keyword evidence="3" id="KW-1185">Reference proteome</keyword>
<evidence type="ECO:0000313" key="2">
    <source>
        <dbReference type="EMBL" id="GAA3827621.1"/>
    </source>
</evidence>
<accession>A0ABP7IVG7</accession>
<dbReference type="Proteomes" id="UP001501821">
    <property type="component" value="Unassembled WGS sequence"/>
</dbReference>
<protein>
    <submittedName>
        <fullName evidence="2">Uncharacterized protein</fullName>
    </submittedName>
</protein>
<evidence type="ECO:0000256" key="1">
    <source>
        <dbReference type="SAM" id="MobiDB-lite"/>
    </source>
</evidence>
<name>A0ABP7IVG7_9ACTN</name>
<organism evidence="2 3">
    <name type="scientific">Nocardioides panacisoli</name>
    <dbReference type="NCBI Taxonomy" id="627624"/>
    <lineage>
        <taxon>Bacteria</taxon>
        <taxon>Bacillati</taxon>
        <taxon>Actinomycetota</taxon>
        <taxon>Actinomycetes</taxon>
        <taxon>Propionibacteriales</taxon>
        <taxon>Nocardioidaceae</taxon>
        <taxon>Nocardioides</taxon>
    </lineage>
</organism>
<feature type="compositionally biased region" description="Basic residues" evidence="1">
    <location>
        <begin position="135"/>
        <end position="154"/>
    </location>
</feature>
<feature type="region of interest" description="Disordered" evidence="1">
    <location>
        <begin position="133"/>
        <end position="166"/>
    </location>
</feature>
<reference evidence="3" key="1">
    <citation type="journal article" date="2019" name="Int. J. Syst. Evol. Microbiol.">
        <title>The Global Catalogue of Microorganisms (GCM) 10K type strain sequencing project: providing services to taxonomists for standard genome sequencing and annotation.</title>
        <authorList>
            <consortium name="The Broad Institute Genomics Platform"/>
            <consortium name="The Broad Institute Genome Sequencing Center for Infectious Disease"/>
            <person name="Wu L."/>
            <person name="Ma J."/>
        </authorList>
    </citation>
    <scope>NUCLEOTIDE SEQUENCE [LARGE SCALE GENOMIC DNA]</scope>
    <source>
        <strain evidence="3">JCM 16953</strain>
    </source>
</reference>
<gene>
    <name evidence="2" type="ORF">GCM10022242_31180</name>
</gene>
<sequence>MLMWKGFEEALGRYGLVCCEVWTGLGHGDTCALTIAADLRTAGIPVVRTQAELAEADALPPWLGDEELHRSHRSALVRKDPAFYGPRFPGVPDDLPYVWPVRSEAAVAAELRRAESARLRAERAAQRRLEEAARLRRRRSRAAKKAWATRRRNAALRASPPPEVGG</sequence>
<dbReference type="EMBL" id="BAABAH010000012">
    <property type="protein sequence ID" value="GAA3827621.1"/>
    <property type="molecule type" value="Genomic_DNA"/>
</dbReference>
<comment type="caution">
    <text evidence="2">The sequence shown here is derived from an EMBL/GenBank/DDBJ whole genome shotgun (WGS) entry which is preliminary data.</text>
</comment>